<dbReference type="CDD" id="cd21631">
    <property type="entry name" value="RHH_CopG_NikR-like"/>
    <property type="match status" value="1"/>
</dbReference>
<dbReference type="GO" id="GO:0006355">
    <property type="term" value="P:regulation of DNA-templated transcription"/>
    <property type="evidence" value="ECO:0007669"/>
    <property type="project" value="InterPro"/>
</dbReference>
<reference evidence="2 3" key="1">
    <citation type="submission" date="2015-04" db="EMBL/GenBank/DDBJ databases">
        <title>Whole genome shotgun sequence of Sphingomonas changbaiensis NBRC 104936.</title>
        <authorList>
            <person name="Katano-Makiyama Y."/>
            <person name="Hosoyama A."/>
            <person name="Hashimoto M."/>
            <person name="Noguchi M."/>
            <person name="Tsuchikane K."/>
            <person name="Ohji S."/>
            <person name="Yamazoe A."/>
            <person name="Ichikawa N."/>
            <person name="Kimura A."/>
            <person name="Fujita N."/>
        </authorList>
    </citation>
    <scope>NUCLEOTIDE SEQUENCE [LARGE SCALE GENOMIC DNA]</scope>
    <source>
        <strain evidence="2 3">NBRC 104936</strain>
    </source>
</reference>
<organism evidence="2 3">
    <name type="scientific">Sphingomonas changbaiensis NBRC 104936</name>
    <dbReference type="NCBI Taxonomy" id="1219043"/>
    <lineage>
        <taxon>Bacteria</taxon>
        <taxon>Pseudomonadati</taxon>
        <taxon>Pseudomonadota</taxon>
        <taxon>Alphaproteobacteria</taxon>
        <taxon>Sphingomonadales</taxon>
        <taxon>Sphingomonadaceae</taxon>
        <taxon>Sphingomonas</taxon>
    </lineage>
</organism>
<name>A0A0E9MME7_9SPHN</name>
<dbReference type="Gene3D" id="1.10.1220.10">
    <property type="entry name" value="Met repressor-like"/>
    <property type="match status" value="1"/>
</dbReference>
<dbReference type="STRING" id="1219043.SCH01S_16_01100"/>
<dbReference type="AlphaFoldDB" id="A0A0E9MME7"/>
<keyword evidence="3" id="KW-1185">Reference proteome</keyword>
<dbReference type="InterPro" id="IPR010985">
    <property type="entry name" value="Ribbon_hlx_hlx"/>
</dbReference>
<dbReference type="SUPFAM" id="SSF47598">
    <property type="entry name" value="Ribbon-helix-helix"/>
    <property type="match status" value="1"/>
</dbReference>
<evidence type="ECO:0000259" key="1">
    <source>
        <dbReference type="Pfam" id="PF01402"/>
    </source>
</evidence>
<accession>A0A0E9MME7</accession>
<dbReference type="EMBL" id="BBWU01000016">
    <property type="protein sequence ID" value="GAO38591.1"/>
    <property type="molecule type" value="Genomic_DNA"/>
</dbReference>
<dbReference type="InterPro" id="IPR002145">
    <property type="entry name" value="CopG"/>
</dbReference>
<gene>
    <name evidence="2" type="ORF">SCH01S_16_01100</name>
</gene>
<evidence type="ECO:0000313" key="2">
    <source>
        <dbReference type="EMBL" id="GAO38591.1"/>
    </source>
</evidence>
<protein>
    <recommendedName>
        <fullName evidence="1">Ribbon-helix-helix protein CopG domain-containing protein</fullName>
    </recommendedName>
</protein>
<dbReference type="Proteomes" id="UP000033202">
    <property type="component" value="Unassembled WGS sequence"/>
</dbReference>
<dbReference type="InterPro" id="IPR013321">
    <property type="entry name" value="Arc_rbn_hlx_hlx"/>
</dbReference>
<sequence length="136" mass="15498">MKTRHQFYLPDDLSEALDELASRPGASKSAVLTEALRAWLDRKAGHELDQRFGPRLDRQQRTAQRIEATLNIVAEVLDLFVQHQLTIVAHQPPFDEETGQLGIKRYRMFLDQVGRRLAAAQGQPRLLTLTEDKQAP</sequence>
<comment type="caution">
    <text evidence="2">The sequence shown here is derived from an EMBL/GenBank/DDBJ whole genome shotgun (WGS) entry which is preliminary data.</text>
</comment>
<feature type="domain" description="Ribbon-helix-helix protein CopG" evidence="1">
    <location>
        <begin position="6"/>
        <end position="43"/>
    </location>
</feature>
<proteinExistence type="predicted"/>
<dbReference type="Pfam" id="PF01402">
    <property type="entry name" value="RHH_1"/>
    <property type="match status" value="1"/>
</dbReference>
<evidence type="ECO:0000313" key="3">
    <source>
        <dbReference type="Proteomes" id="UP000033202"/>
    </source>
</evidence>